<dbReference type="PANTHER" id="PTHR40077:SF2">
    <property type="entry name" value="MEMBRANE PROTEIN"/>
    <property type="match status" value="1"/>
</dbReference>
<evidence type="ECO:0000256" key="1">
    <source>
        <dbReference type="ARBA" id="ARBA00004651"/>
    </source>
</evidence>
<gene>
    <name evidence="8" type="ORF">GB882_02045</name>
</gene>
<keyword evidence="5 6" id="KW-0472">Membrane</keyword>
<dbReference type="GO" id="GO:0005886">
    <property type="term" value="C:plasma membrane"/>
    <property type="evidence" value="ECO:0007669"/>
    <property type="project" value="UniProtKB-SubCell"/>
</dbReference>
<proteinExistence type="predicted"/>
<dbReference type="RefSeq" id="WP_226909311.1">
    <property type="nucleotide sequence ID" value="NZ_BAAAOT010000007.1"/>
</dbReference>
<keyword evidence="4 6" id="KW-1133">Transmembrane helix</keyword>
<evidence type="ECO:0000256" key="5">
    <source>
        <dbReference type="ARBA" id="ARBA00023136"/>
    </source>
</evidence>
<feature type="domain" description="DUF3817" evidence="7">
    <location>
        <begin position="31"/>
        <end position="119"/>
    </location>
</feature>
<evidence type="ECO:0000256" key="4">
    <source>
        <dbReference type="ARBA" id="ARBA00022989"/>
    </source>
</evidence>
<evidence type="ECO:0000313" key="8">
    <source>
        <dbReference type="EMBL" id="MPV87434.1"/>
    </source>
</evidence>
<protein>
    <submittedName>
        <fullName evidence="8">DUF3817 domain-containing protein</fullName>
    </submittedName>
</protein>
<keyword evidence="3 6" id="KW-0812">Transmembrane</keyword>
<organism evidence="8 9">
    <name type="scientific">Georgenia ruanii</name>
    <dbReference type="NCBI Taxonomy" id="348442"/>
    <lineage>
        <taxon>Bacteria</taxon>
        <taxon>Bacillati</taxon>
        <taxon>Actinomycetota</taxon>
        <taxon>Actinomycetes</taxon>
        <taxon>Micrococcales</taxon>
        <taxon>Bogoriellaceae</taxon>
        <taxon>Georgenia</taxon>
    </lineage>
</organism>
<dbReference type="InterPro" id="IPR023845">
    <property type="entry name" value="DUF3817_TM"/>
</dbReference>
<dbReference type="Pfam" id="PF12823">
    <property type="entry name" value="DUF3817"/>
    <property type="match status" value="1"/>
</dbReference>
<name>A0A7J9UUL5_9MICO</name>
<feature type="transmembrane region" description="Helical" evidence="6">
    <location>
        <begin position="64"/>
        <end position="87"/>
    </location>
</feature>
<evidence type="ECO:0000256" key="6">
    <source>
        <dbReference type="SAM" id="Phobius"/>
    </source>
</evidence>
<reference evidence="8 9" key="1">
    <citation type="submission" date="2019-10" db="EMBL/GenBank/DDBJ databases">
        <title>Georgenia wutianyii sp. nov. and Georgenia yuyongxinii sp. nov. isolated from plateau pika (Ochotona curzoniae) in the Qinghai-Tibet plateau of China.</title>
        <authorList>
            <person name="Tian Z."/>
        </authorList>
    </citation>
    <scope>NUCLEOTIDE SEQUENCE [LARGE SCALE GENOMIC DNA]</scope>
    <source>
        <strain evidence="8 9">JCM 15130</strain>
    </source>
</reference>
<keyword evidence="2" id="KW-1003">Cell membrane</keyword>
<dbReference type="PANTHER" id="PTHR40077">
    <property type="entry name" value="MEMBRANE PROTEIN-RELATED"/>
    <property type="match status" value="1"/>
</dbReference>
<accession>A0A7J9UUL5</accession>
<dbReference type="EMBL" id="WHPD01000454">
    <property type="protein sequence ID" value="MPV87434.1"/>
    <property type="molecule type" value="Genomic_DNA"/>
</dbReference>
<feature type="transmembrane region" description="Helical" evidence="6">
    <location>
        <begin position="32"/>
        <end position="52"/>
    </location>
</feature>
<evidence type="ECO:0000259" key="7">
    <source>
        <dbReference type="Pfam" id="PF12823"/>
    </source>
</evidence>
<evidence type="ECO:0000256" key="2">
    <source>
        <dbReference type="ARBA" id="ARBA00022475"/>
    </source>
</evidence>
<comment type="subcellular location">
    <subcellularLocation>
        <location evidence="1">Cell membrane</location>
        <topology evidence="1">Multi-pass membrane protein</topology>
    </subcellularLocation>
</comment>
<dbReference type="AlphaFoldDB" id="A0A7J9UUL5"/>
<dbReference type="Proteomes" id="UP000429644">
    <property type="component" value="Unassembled WGS sequence"/>
</dbReference>
<keyword evidence="9" id="KW-1185">Reference proteome</keyword>
<evidence type="ECO:0000256" key="3">
    <source>
        <dbReference type="ARBA" id="ARBA00022692"/>
    </source>
</evidence>
<feature type="transmembrane region" description="Helical" evidence="6">
    <location>
        <begin position="93"/>
        <end position="112"/>
    </location>
</feature>
<evidence type="ECO:0000313" key="9">
    <source>
        <dbReference type="Proteomes" id="UP000429644"/>
    </source>
</evidence>
<sequence>MTSPDVPQTTQQSPADAAAAALERRSRSAFNAYRVMAFVTGTMLLVLCLEMVLKYGFNGGQPVLGTWVAIVHGWIYVIYIVTVFNLWSTMRWGFGRIVAMVAGGVVPALSFIMETRAKRWFAADLPALRARAAARAATRAG</sequence>
<dbReference type="NCBIfam" id="TIGR03954">
    <property type="entry name" value="integ_memb_HG"/>
    <property type="match status" value="1"/>
</dbReference>
<comment type="caution">
    <text evidence="8">The sequence shown here is derived from an EMBL/GenBank/DDBJ whole genome shotgun (WGS) entry which is preliminary data.</text>
</comment>